<accession>A0A401T9N0</accession>
<proteinExistence type="predicted"/>
<name>A0A401T9N0_CHIPU</name>
<comment type="caution">
    <text evidence="1">The sequence shown here is derived from an EMBL/GenBank/DDBJ whole genome shotgun (WGS) entry which is preliminary data.</text>
</comment>
<dbReference type="AlphaFoldDB" id="A0A401T9N0"/>
<dbReference type="EMBL" id="BEZZ01017410">
    <property type="protein sequence ID" value="GCC39351.1"/>
    <property type="molecule type" value="Genomic_DNA"/>
</dbReference>
<sequence length="172" mass="19353">MSGIRVPEYCTAQVCSLYTMMGTEVIEMAIDSMGATHYRADIHNTPRHRRYIISAALTGLNTGTSMVNSPDIQDLNEKVEQLKGVMRDLLARSLTHQAEQSLLGKREHTFISMALQSWRHMPTPSTALLIGKGRIWLTFRRGSCAMCMACGREPSFDTTWIRYKGGNARVDR</sequence>
<evidence type="ECO:0000313" key="1">
    <source>
        <dbReference type="EMBL" id="GCC39351.1"/>
    </source>
</evidence>
<protein>
    <submittedName>
        <fullName evidence="1">Uncharacterized protein</fullName>
    </submittedName>
</protein>
<organism evidence="1 2">
    <name type="scientific">Chiloscyllium punctatum</name>
    <name type="common">Brownbanded bambooshark</name>
    <name type="synonym">Hemiscyllium punctatum</name>
    <dbReference type="NCBI Taxonomy" id="137246"/>
    <lineage>
        <taxon>Eukaryota</taxon>
        <taxon>Metazoa</taxon>
        <taxon>Chordata</taxon>
        <taxon>Craniata</taxon>
        <taxon>Vertebrata</taxon>
        <taxon>Chondrichthyes</taxon>
        <taxon>Elasmobranchii</taxon>
        <taxon>Galeomorphii</taxon>
        <taxon>Galeoidea</taxon>
        <taxon>Orectolobiformes</taxon>
        <taxon>Hemiscylliidae</taxon>
        <taxon>Chiloscyllium</taxon>
    </lineage>
</organism>
<dbReference type="Proteomes" id="UP000287033">
    <property type="component" value="Unassembled WGS sequence"/>
</dbReference>
<evidence type="ECO:0000313" key="2">
    <source>
        <dbReference type="Proteomes" id="UP000287033"/>
    </source>
</evidence>
<reference evidence="1 2" key="1">
    <citation type="journal article" date="2018" name="Nat. Ecol. Evol.">
        <title>Shark genomes provide insights into elasmobranch evolution and the origin of vertebrates.</title>
        <authorList>
            <person name="Hara Y"/>
            <person name="Yamaguchi K"/>
            <person name="Onimaru K"/>
            <person name="Kadota M"/>
            <person name="Koyanagi M"/>
            <person name="Keeley SD"/>
            <person name="Tatsumi K"/>
            <person name="Tanaka K"/>
            <person name="Motone F"/>
            <person name="Kageyama Y"/>
            <person name="Nozu R"/>
            <person name="Adachi N"/>
            <person name="Nishimura O"/>
            <person name="Nakagawa R"/>
            <person name="Tanegashima C"/>
            <person name="Kiyatake I"/>
            <person name="Matsumoto R"/>
            <person name="Murakumo K"/>
            <person name="Nishida K"/>
            <person name="Terakita A"/>
            <person name="Kuratani S"/>
            <person name="Sato K"/>
            <person name="Hyodo S Kuraku.S."/>
        </authorList>
    </citation>
    <scope>NUCLEOTIDE SEQUENCE [LARGE SCALE GENOMIC DNA]</scope>
</reference>
<gene>
    <name evidence="1" type="ORF">chiPu_0023217</name>
</gene>
<keyword evidence="2" id="KW-1185">Reference proteome</keyword>